<dbReference type="CDD" id="cd00229">
    <property type="entry name" value="SGNH_hydrolase"/>
    <property type="match status" value="1"/>
</dbReference>
<dbReference type="AlphaFoldDB" id="A0A179C294"/>
<proteinExistence type="predicted"/>
<comment type="caution">
    <text evidence="2">The sequence shown here is derived from an EMBL/GenBank/DDBJ whole genome shotgun (WGS) entry which is preliminary data.</text>
</comment>
<name>A0A179C294_RHILE</name>
<dbReference type="Pfam" id="PF13472">
    <property type="entry name" value="Lipase_GDSL_2"/>
    <property type="match status" value="1"/>
</dbReference>
<sequence length="666" mass="69306">MPAPTAAVVWGDYNIPGVPSSGNKWPKKAEARAWGAWLESFITGIGASGGSIYLTRASLFADLSHPANDMAWVIQDPTIAYNGVYRKVGSIGSGNWTRVADLPYSFIEANNSGAGTANAIQADSSIPVSDSALVLLNIVATNTVSPVTVAFNGGAVLTIKSNSGNDIAVGGLPSGMLVMGRLDGSTFRLVSDQVSGAIVAAAEAAQAAAEAARDDAEAAAAALLFRLYATVAEAEAATIPNTAAYIAIVETDSGVLYFSRETSDPGTGNRFQSADGAWWVAVSVPTSLDQIIRAWKITSVRNRVHMGGHSNAYDNSNSISGGYSVNGAGRTFVHGAVARASWQDGYIRQVKVHVPANGGDAGNGIKLKILRANGSSYDVIATSPLIPVGAGTGLKTINIAAFGPFNMGDFVGFFMTGGTSTKSWTIGTNAANSIKYIIGDAVGGEVYTTEANADPCFEALGAPAFVTTDGDSLMEGHNLGTGNMWHSPADVGPTGNRNADPFYKALPSLPGVNYENVAVGGSTWANLVSRQTTWVTRAKSHSVVIMCGVNDIVNGRTWAQVEADMNTYLATLDAGTRLFLCEMIPYPGTDAQAATIRDWNARYATWCDNNGAFLIPAWAAMGQLRVSTGFNDTLIAAYNIGDGHLTTAGVNALAGLIADGFLAKIV</sequence>
<evidence type="ECO:0000313" key="2">
    <source>
        <dbReference type="EMBL" id="OAP97698.1"/>
    </source>
</evidence>
<feature type="domain" description="SGNH hydrolase-type esterase" evidence="1">
    <location>
        <begin position="470"/>
        <end position="649"/>
    </location>
</feature>
<protein>
    <recommendedName>
        <fullName evidence="1">SGNH hydrolase-type esterase domain-containing protein</fullName>
    </recommendedName>
</protein>
<organism evidence="2">
    <name type="scientific">Rhizobium leguminosarum</name>
    <dbReference type="NCBI Taxonomy" id="384"/>
    <lineage>
        <taxon>Bacteria</taxon>
        <taxon>Pseudomonadati</taxon>
        <taxon>Pseudomonadota</taxon>
        <taxon>Alphaproteobacteria</taxon>
        <taxon>Hyphomicrobiales</taxon>
        <taxon>Rhizobiaceae</taxon>
        <taxon>Rhizobium/Agrobacterium group</taxon>
        <taxon>Rhizobium</taxon>
    </lineage>
</organism>
<dbReference type="EMBL" id="LWBS01000001">
    <property type="protein sequence ID" value="OAP97698.1"/>
    <property type="molecule type" value="Genomic_DNA"/>
</dbReference>
<dbReference type="InterPro" id="IPR013830">
    <property type="entry name" value="SGNH_hydro"/>
</dbReference>
<dbReference type="Gene3D" id="3.40.50.1110">
    <property type="entry name" value="SGNH hydrolase"/>
    <property type="match status" value="1"/>
</dbReference>
<dbReference type="GO" id="GO:0016788">
    <property type="term" value="F:hydrolase activity, acting on ester bonds"/>
    <property type="evidence" value="ECO:0007669"/>
    <property type="project" value="UniProtKB-ARBA"/>
</dbReference>
<accession>A0A179C294</accession>
<gene>
    <name evidence="2" type="ORF">A4U53_36205</name>
</gene>
<reference evidence="2" key="1">
    <citation type="submission" date="2016-04" db="EMBL/GenBank/DDBJ databases">
        <title>Fast-growing isolate from the root nodules of Vavilovia formosa.</title>
        <authorList>
            <person name="Kimeklis A."/>
            <person name="Safronova V."/>
            <person name="Belimov A."/>
            <person name="Andronov E."/>
        </authorList>
    </citation>
    <scope>NUCLEOTIDE SEQUENCE [LARGE SCALE GENOMIC DNA]</scope>
    <source>
        <strain evidence="2">Vaf-46</strain>
    </source>
</reference>
<evidence type="ECO:0000259" key="1">
    <source>
        <dbReference type="Pfam" id="PF13472"/>
    </source>
</evidence>
<dbReference type="InterPro" id="IPR036514">
    <property type="entry name" value="SGNH_hydro_sf"/>
</dbReference>
<dbReference type="SUPFAM" id="SSF52266">
    <property type="entry name" value="SGNH hydrolase"/>
    <property type="match status" value="1"/>
</dbReference>